<keyword evidence="2" id="KW-1185">Reference proteome</keyword>
<comment type="caution">
    <text evidence="1">The sequence shown here is derived from an EMBL/GenBank/DDBJ whole genome shotgun (WGS) entry which is preliminary data.</text>
</comment>
<reference evidence="1" key="1">
    <citation type="journal article" date="2021" name="Nat. Commun.">
        <title>Genetic determinants of endophytism in the Arabidopsis root mycobiome.</title>
        <authorList>
            <person name="Mesny F."/>
            <person name="Miyauchi S."/>
            <person name="Thiergart T."/>
            <person name="Pickel B."/>
            <person name="Atanasova L."/>
            <person name="Karlsson M."/>
            <person name="Huettel B."/>
            <person name="Barry K.W."/>
            <person name="Haridas S."/>
            <person name="Chen C."/>
            <person name="Bauer D."/>
            <person name="Andreopoulos W."/>
            <person name="Pangilinan J."/>
            <person name="LaButti K."/>
            <person name="Riley R."/>
            <person name="Lipzen A."/>
            <person name="Clum A."/>
            <person name="Drula E."/>
            <person name="Henrissat B."/>
            <person name="Kohler A."/>
            <person name="Grigoriev I.V."/>
            <person name="Martin F.M."/>
            <person name="Hacquard S."/>
        </authorList>
    </citation>
    <scope>NUCLEOTIDE SEQUENCE</scope>
    <source>
        <strain evidence="1">MPI-CAGE-AT-0021</strain>
    </source>
</reference>
<dbReference type="EMBL" id="JAGMUU010000010">
    <property type="protein sequence ID" value="KAH7144412.1"/>
    <property type="molecule type" value="Genomic_DNA"/>
</dbReference>
<protein>
    <submittedName>
        <fullName evidence="1">Uncharacterized protein</fullName>
    </submittedName>
</protein>
<dbReference type="OrthoDB" id="2364174at2759"/>
<proteinExistence type="predicted"/>
<evidence type="ECO:0000313" key="1">
    <source>
        <dbReference type="EMBL" id="KAH7144412.1"/>
    </source>
</evidence>
<organism evidence="1 2">
    <name type="scientific">Dactylonectria estremocensis</name>
    <dbReference type="NCBI Taxonomy" id="1079267"/>
    <lineage>
        <taxon>Eukaryota</taxon>
        <taxon>Fungi</taxon>
        <taxon>Dikarya</taxon>
        <taxon>Ascomycota</taxon>
        <taxon>Pezizomycotina</taxon>
        <taxon>Sordariomycetes</taxon>
        <taxon>Hypocreomycetidae</taxon>
        <taxon>Hypocreales</taxon>
        <taxon>Nectriaceae</taxon>
        <taxon>Dactylonectria</taxon>
    </lineage>
</organism>
<gene>
    <name evidence="1" type="ORF">B0J13DRAFT_595861</name>
</gene>
<dbReference type="Proteomes" id="UP000717696">
    <property type="component" value="Unassembled WGS sequence"/>
</dbReference>
<dbReference type="AlphaFoldDB" id="A0A9P9EQD8"/>
<name>A0A9P9EQD8_9HYPO</name>
<evidence type="ECO:0000313" key="2">
    <source>
        <dbReference type="Proteomes" id="UP000717696"/>
    </source>
</evidence>
<accession>A0A9P9EQD8</accession>
<sequence>MSRLEPAAKLPLAVRKNVRDEWENVKGDWEKKFSDLLGAEWTININPLAIYPYAEEGSYGSTSLGSCIAAYVGGAEYQLKYIIGRIGDIVKDEVNTLAHAHTITLDFDEEKSFSYCGVKITPAGELAIVFAANNLGTNIDYALEQSNLTKALDAADQASKPMNYSARVAIFEDYDAKIADVQEKLNKILGKEIALVPNFEAVYEKLAASSDVRDDFASNLGSFVRGYFEALNDYLTYQKFDSDEMLQEGLTEVIEQNAIHFRIADKLSKSYNEAVIEDGILYLQTNTANFGTNVHQIAEGLLDLL</sequence>